<dbReference type="AlphaFoldDB" id="A0A514E953"/>
<keyword evidence="9" id="KW-0342">GTP-binding</keyword>
<accession>A0A514E953</accession>
<protein>
    <recommendedName>
        <fullName evidence="10">Cyclic GMP-AMP synthase</fullName>
    </recommendedName>
</protein>
<dbReference type="InterPro" id="IPR048446">
    <property type="entry name" value="DncV_C"/>
</dbReference>
<evidence type="ECO:0000256" key="11">
    <source>
        <dbReference type="ARBA" id="ARBA00048304"/>
    </source>
</evidence>
<keyword evidence="7" id="KW-0546">Nucleotide metabolism</keyword>
<dbReference type="GO" id="GO:0051607">
    <property type="term" value="P:defense response to virus"/>
    <property type="evidence" value="ECO:0007669"/>
    <property type="project" value="UniProtKB-KW"/>
</dbReference>
<comment type="catalytic activity">
    <reaction evidence="11">
        <text>GTP + ATP = 3',3'-cGAMP + 2 diphosphate</text>
        <dbReference type="Rhea" id="RHEA:35647"/>
        <dbReference type="ChEBI" id="CHEBI:30616"/>
        <dbReference type="ChEBI" id="CHEBI:33019"/>
        <dbReference type="ChEBI" id="CHEBI:37565"/>
        <dbReference type="ChEBI" id="CHEBI:71501"/>
    </reaction>
    <physiologicalReaction direction="left-to-right" evidence="11">
        <dbReference type="Rhea" id="RHEA:35648"/>
    </physiologicalReaction>
</comment>
<dbReference type="InterPro" id="IPR047805">
    <property type="entry name" value="GAMP_synthase"/>
</dbReference>
<keyword evidence="3" id="KW-0479">Metal-binding</keyword>
<proteinExistence type="predicted"/>
<evidence type="ECO:0000256" key="5">
    <source>
        <dbReference type="ARBA" id="ARBA00022840"/>
    </source>
</evidence>
<dbReference type="GO" id="GO:0005525">
    <property type="term" value="F:GTP binding"/>
    <property type="evidence" value="ECO:0007669"/>
    <property type="project" value="UniProtKB-KW"/>
</dbReference>
<dbReference type="Pfam" id="PF21654">
    <property type="entry name" value="DncV-like_NTFase"/>
    <property type="match status" value="1"/>
</dbReference>
<evidence type="ECO:0000313" key="15">
    <source>
        <dbReference type="Proteomes" id="UP000319349"/>
    </source>
</evidence>
<sequence>MLNLSPLLFTTVENRTCLHGALDLEEAQRTYIAQARLDVRNCLREGIPAVLRARGYPGQVPTPRFFTQGSWAYKTLNAPAKPPQQADVDDGCYLPMSFVSQSNRPSVAAGVFFQAAEAALQPLVDQNQWQLITDKDTCIRIVIAKDAHIDIPLYAIPDEEFVTLAKAFESRGLTMDALSFAEEEDVWTALPRDKVLLAHRKENWMASDPRPVKEWFLGEVEAKGEQFRRTVRYLKAYRDWHWESGGPASILLMAAAAPLFEKHDGRDDMALLSVVEKLPGALRAGVNNPANTNESLTGRLGAAGVENAAKAFENFAVMLRGAIHASNASQSCAWMRQEFGVRFPDDPERVRIVSVASSIASSSAVAGPSELIGRSKAG</sequence>
<evidence type="ECO:0000256" key="10">
    <source>
        <dbReference type="ARBA" id="ARBA00044145"/>
    </source>
</evidence>
<keyword evidence="5" id="KW-0067">ATP-binding</keyword>
<name>A0A514E953_9XANT</name>
<dbReference type="GO" id="GO:0046872">
    <property type="term" value="F:metal ion binding"/>
    <property type="evidence" value="ECO:0007669"/>
    <property type="project" value="UniProtKB-KW"/>
</dbReference>
<evidence type="ECO:0000256" key="9">
    <source>
        <dbReference type="ARBA" id="ARBA00023134"/>
    </source>
</evidence>
<dbReference type="GO" id="GO:0140701">
    <property type="term" value="F:3',3'-cyclic GMP-AMP synthase activity"/>
    <property type="evidence" value="ECO:0007669"/>
    <property type="project" value="InterPro"/>
</dbReference>
<keyword evidence="15" id="KW-1185">Reference proteome</keyword>
<reference evidence="14 15" key="1">
    <citation type="submission" date="2019-03" db="EMBL/GenBank/DDBJ databases">
        <title>Tal1 in Xanthomonas translucens pv. cerealis Contributes to Virulence in Bacterial Leaf Streak of Wheat.</title>
        <authorList>
            <person name="Shah S.M.A."/>
            <person name="Haq F."/>
            <person name="Ma W."/>
            <person name="Xu X."/>
            <person name="Wang S."/>
            <person name="Xu Z."/>
            <person name="Zou L."/>
            <person name="Zhu B."/>
            <person name="Chen G."/>
        </authorList>
    </citation>
    <scope>NUCLEOTIDE SEQUENCE [LARGE SCALE GENOMIC DNA]</scope>
    <source>
        <strain evidence="14 15">01</strain>
    </source>
</reference>
<evidence type="ECO:0000256" key="6">
    <source>
        <dbReference type="ARBA" id="ARBA00022842"/>
    </source>
</evidence>
<gene>
    <name evidence="14" type="ORF">E4A48_01425</name>
</gene>
<evidence type="ECO:0000256" key="8">
    <source>
        <dbReference type="ARBA" id="ARBA00023118"/>
    </source>
</evidence>
<evidence type="ECO:0000256" key="1">
    <source>
        <dbReference type="ARBA" id="ARBA00022679"/>
    </source>
</evidence>
<keyword evidence="6" id="KW-0460">Magnesium</keyword>
<dbReference type="Proteomes" id="UP000319349">
    <property type="component" value="Chromosome"/>
</dbReference>
<evidence type="ECO:0000256" key="7">
    <source>
        <dbReference type="ARBA" id="ARBA00023080"/>
    </source>
</evidence>
<dbReference type="GO" id="GO:0009117">
    <property type="term" value="P:nucleotide metabolic process"/>
    <property type="evidence" value="ECO:0007669"/>
    <property type="project" value="UniProtKB-KW"/>
</dbReference>
<evidence type="ECO:0000259" key="13">
    <source>
        <dbReference type="Pfam" id="PF21713"/>
    </source>
</evidence>
<evidence type="ECO:0000256" key="4">
    <source>
        <dbReference type="ARBA" id="ARBA00022741"/>
    </source>
</evidence>
<evidence type="ECO:0000313" key="14">
    <source>
        <dbReference type="EMBL" id="QDI02540.1"/>
    </source>
</evidence>
<dbReference type="Pfam" id="PF21713">
    <property type="entry name" value="DncV_C"/>
    <property type="match status" value="1"/>
</dbReference>
<keyword evidence="4" id="KW-0547">Nucleotide-binding</keyword>
<dbReference type="EMBL" id="CP038228">
    <property type="protein sequence ID" value="QDI02540.1"/>
    <property type="molecule type" value="Genomic_DNA"/>
</dbReference>
<dbReference type="RefSeq" id="WP_142741769.1">
    <property type="nucleotide sequence ID" value="NZ_CP038228.1"/>
</dbReference>
<evidence type="ECO:0000256" key="2">
    <source>
        <dbReference type="ARBA" id="ARBA00022695"/>
    </source>
</evidence>
<keyword evidence="8" id="KW-0051">Antiviral defense</keyword>
<dbReference type="NCBIfam" id="NF041078">
    <property type="entry name" value="cGAS"/>
    <property type="match status" value="1"/>
</dbReference>
<organism evidence="14 15">
    <name type="scientific">Xanthomonas cerealis pv. cerealis</name>
    <dbReference type="NCBI Taxonomy" id="152263"/>
    <lineage>
        <taxon>Bacteria</taxon>
        <taxon>Pseudomonadati</taxon>
        <taxon>Pseudomonadota</taxon>
        <taxon>Gammaproteobacteria</taxon>
        <taxon>Lysobacterales</taxon>
        <taxon>Lysobacteraceae</taxon>
        <taxon>Xanthomonas</taxon>
        <taxon>Xanthomonas translucens group</taxon>
        <taxon>Xanthomonas cerealis</taxon>
    </lineage>
</organism>
<feature type="domain" description="Cyclic GMP-AMP synthase DncV-like nucleotidyltransferase" evidence="12">
    <location>
        <begin position="63"/>
        <end position="154"/>
    </location>
</feature>
<evidence type="ECO:0000256" key="3">
    <source>
        <dbReference type="ARBA" id="ARBA00022723"/>
    </source>
</evidence>
<evidence type="ECO:0000259" key="12">
    <source>
        <dbReference type="Pfam" id="PF21654"/>
    </source>
</evidence>
<dbReference type="GO" id="GO:0005524">
    <property type="term" value="F:ATP binding"/>
    <property type="evidence" value="ECO:0007669"/>
    <property type="project" value="UniProtKB-KW"/>
</dbReference>
<feature type="domain" description="Cyclic GMP-AMP synthase C-terminal" evidence="13">
    <location>
        <begin position="224"/>
        <end position="346"/>
    </location>
</feature>
<keyword evidence="1" id="KW-0808">Transferase</keyword>
<dbReference type="InterPro" id="IPR048445">
    <property type="entry name" value="DncV-like_NTFase"/>
</dbReference>
<keyword evidence="2" id="KW-0548">Nucleotidyltransferase</keyword>